<dbReference type="InterPro" id="IPR000742">
    <property type="entry name" value="EGF"/>
</dbReference>
<feature type="transmembrane region" description="Helical" evidence="7">
    <location>
        <begin position="72"/>
        <end position="93"/>
    </location>
</feature>
<comment type="subcellular location">
    <subcellularLocation>
        <location evidence="1">Membrane</location>
        <topology evidence="1">Multi-pass membrane protein</topology>
    </subcellularLocation>
</comment>
<feature type="compositionally biased region" description="Polar residues" evidence="6">
    <location>
        <begin position="446"/>
        <end position="472"/>
    </location>
</feature>
<dbReference type="Pfam" id="PF08507">
    <property type="entry name" value="COPI_assoc"/>
    <property type="match status" value="1"/>
</dbReference>
<dbReference type="Proteomes" id="UP000591131">
    <property type="component" value="Unassembled WGS sequence"/>
</dbReference>
<name>A0A7J6N1I9_PERCH</name>
<dbReference type="Gene3D" id="2.10.25.10">
    <property type="entry name" value="Laminin"/>
    <property type="match status" value="1"/>
</dbReference>
<proteinExistence type="predicted"/>
<dbReference type="PROSITE" id="PS50026">
    <property type="entry name" value="EGF_3"/>
    <property type="match status" value="1"/>
</dbReference>
<evidence type="ECO:0000313" key="9">
    <source>
        <dbReference type="EMBL" id="KAF4677280.1"/>
    </source>
</evidence>
<dbReference type="PANTHER" id="PTHR28128">
    <property type="entry name" value="GOLGI APPARATUS MEMBRANE PROTEIN TVP15"/>
    <property type="match status" value="1"/>
</dbReference>
<feature type="transmembrane region" description="Helical" evidence="7">
    <location>
        <begin position="99"/>
        <end position="117"/>
    </location>
</feature>
<feature type="transmembrane region" description="Helical" evidence="7">
    <location>
        <begin position="138"/>
        <end position="158"/>
    </location>
</feature>
<comment type="caution">
    <text evidence="9">The sequence shown here is derived from an EMBL/GenBank/DDBJ whole genome shotgun (WGS) entry which is preliminary data.</text>
</comment>
<dbReference type="AlphaFoldDB" id="A0A7J6N1I9"/>
<evidence type="ECO:0000256" key="7">
    <source>
        <dbReference type="SAM" id="Phobius"/>
    </source>
</evidence>
<evidence type="ECO:0000256" key="3">
    <source>
        <dbReference type="ARBA" id="ARBA00022989"/>
    </source>
</evidence>
<comment type="caution">
    <text evidence="5">Lacks conserved residue(s) required for the propagation of feature annotation.</text>
</comment>
<keyword evidence="3 7" id="KW-1133">Transmembrane helix</keyword>
<keyword evidence="2 7" id="KW-0812">Transmembrane</keyword>
<sequence length="488" mass="53129">MSVNLSSMSTEDPFDGSSPQQPQQHPIGKSSMTESFQTGVARSVITNAGSTVLSGARGVGNYVVHNPLRLKIFSFVGSLAVLAISIVSFLNVFNIASPALYVMNAYMIIFAFVLAVAESNTSWPGIKKLQDMIYEQFGFLKNNLGRGIFLIFMGTLWISSWTFWLGFVGLYLCCVGIGYIVIHFMHHKTDESNQHVTFDMEESAIDRNPSASTAQQCNGNGQCVRAAVSAEDRGNEEAFTCRCFAGFYGSDCSELDEQAAKLAGESDGYRVVRRTTIIHHRSPYVHPAVVPAVVPMPMVIPAPVAPAPIIVDDPYHSSTVVYTHSGVSWVPIFIMSLIAIAVIIGIIICCCAAGSSQTESVVYSNGYQQPFLADQGTTVTVIEDTYDDGKGPQPPSQYQQQQQQQHPQQQSNVVYPTQVTAPTGQVIYQQPAPPTGYQYVTNQQPSTQMYQNGLHPQTQSVPMTQQAPSFPQATAPPAFNPEIAGTRQ</sequence>
<accession>A0A7J6N1I9</accession>
<organism evidence="9 10">
    <name type="scientific">Perkinsus chesapeaki</name>
    <name type="common">Clam parasite</name>
    <name type="synonym">Perkinsus andrewsi</name>
    <dbReference type="NCBI Taxonomy" id="330153"/>
    <lineage>
        <taxon>Eukaryota</taxon>
        <taxon>Sar</taxon>
        <taxon>Alveolata</taxon>
        <taxon>Perkinsozoa</taxon>
        <taxon>Perkinsea</taxon>
        <taxon>Perkinsida</taxon>
        <taxon>Perkinsidae</taxon>
        <taxon>Perkinsus</taxon>
    </lineage>
</organism>
<evidence type="ECO:0000259" key="8">
    <source>
        <dbReference type="PROSITE" id="PS50026"/>
    </source>
</evidence>
<dbReference type="EMBL" id="JAAPAO010000017">
    <property type="protein sequence ID" value="KAF4677280.1"/>
    <property type="molecule type" value="Genomic_DNA"/>
</dbReference>
<gene>
    <name evidence="9" type="ORF">FOL47_002519</name>
</gene>
<feature type="region of interest" description="Disordered" evidence="6">
    <location>
        <begin position="446"/>
        <end position="488"/>
    </location>
</feature>
<evidence type="ECO:0000256" key="2">
    <source>
        <dbReference type="ARBA" id="ARBA00022692"/>
    </source>
</evidence>
<feature type="region of interest" description="Disordered" evidence="6">
    <location>
        <begin position="1"/>
        <end position="31"/>
    </location>
</feature>
<keyword evidence="5" id="KW-0245">EGF-like domain</keyword>
<feature type="region of interest" description="Disordered" evidence="6">
    <location>
        <begin position="384"/>
        <end position="412"/>
    </location>
</feature>
<dbReference type="InterPro" id="IPR013714">
    <property type="entry name" value="Golgi_TVP15"/>
</dbReference>
<feature type="compositionally biased region" description="Polar residues" evidence="6">
    <location>
        <begin position="1"/>
        <end position="10"/>
    </location>
</feature>
<evidence type="ECO:0000313" key="10">
    <source>
        <dbReference type="Proteomes" id="UP000591131"/>
    </source>
</evidence>
<evidence type="ECO:0000256" key="1">
    <source>
        <dbReference type="ARBA" id="ARBA00004141"/>
    </source>
</evidence>
<keyword evidence="4 7" id="KW-0472">Membrane</keyword>
<feature type="compositionally biased region" description="Low complexity" evidence="6">
    <location>
        <begin position="396"/>
        <end position="410"/>
    </location>
</feature>
<keyword evidence="10" id="KW-1185">Reference proteome</keyword>
<keyword evidence="5" id="KW-1015">Disulfide bond</keyword>
<dbReference type="OrthoDB" id="406096at2759"/>
<protein>
    <recommendedName>
        <fullName evidence="8">EGF-like domain-containing protein</fullName>
    </recommendedName>
</protein>
<reference evidence="9 10" key="1">
    <citation type="submission" date="2020-04" db="EMBL/GenBank/DDBJ databases">
        <title>Perkinsus chesapeaki whole genome sequence.</title>
        <authorList>
            <person name="Bogema D.R."/>
        </authorList>
    </citation>
    <scope>NUCLEOTIDE SEQUENCE [LARGE SCALE GENOMIC DNA]</scope>
    <source>
        <strain evidence="9">ATCC PRA-425</strain>
    </source>
</reference>
<dbReference type="PROSITE" id="PS00022">
    <property type="entry name" value="EGF_1"/>
    <property type="match status" value="1"/>
</dbReference>
<feature type="transmembrane region" description="Helical" evidence="7">
    <location>
        <begin position="164"/>
        <end position="182"/>
    </location>
</feature>
<evidence type="ECO:0000256" key="5">
    <source>
        <dbReference type="PROSITE-ProRule" id="PRU00076"/>
    </source>
</evidence>
<dbReference type="GO" id="GO:0016020">
    <property type="term" value="C:membrane"/>
    <property type="evidence" value="ECO:0007669"/>
    <property type="project" value="UniProtKB-SubCell"/>
</dbReference>
<feature type="disulfide bond" evidence="5">
    <location>
        <begin position="243"/>
        <end position="252"/>
    </location>
</feature>
<evidence type="ECO:0000256" key="4">
    <source>
        <dbReference type="ARBA" id="ARBA00023136"/>
    </source>
</evidence>
<feature type="domain" description="EGF-like" evidence="8">
    <location>
        <begin position="213"/>
        <end position="253"/>
    </location>
</feature>
<evidence type="ECO:0000256" key="6">
    <source>
        <dbReference type="SAM" id="MobiDB-lite"/>
    </source>
</evidence>
<feature type="compositionally biased region" description="Polar residues" evidence="6">
    <location>
        <begin position="17"/>
        <end position="31"/>
    </location>
</feature>
<feature type="transmembrane region" description="Helical" evidence="7">
    <location>
        <begin position="327"/>
        <end position="348"/>
    </location>
</feature>
<dbReference type="PROSITE" id="PS01186">
    <property type="entry name" value="EGF_2"/>
    <property type="match status" value="1"/>
</dbReference>
<dbReference type="PANTHER" id="PTHR28128:SF3">
    <property type="entry name" value="CHROMOSOME UNDETERMINED SCAFFOLD_46, WHOLE GENOME SHOTGUN SEQUENCE"/>
    <property type="match status" value="1"/>
</dbReference>